<dbReference type="PANTHER" id="PTHR30118:SF15">
    <property type="entry name" value="TRANSCRIPTIONAL REGULATORY PROTEIN"/>
    <property type="match status" value="1"/>
</dbReference>
<dbReference type="AlphaFoldDB" id="A0A8J7DNU8"/>
<evidence type="ECO:0000313" key="6">
    <source>
        <dbReference type="EMBL" id="MBE9078650.1"/>
    </source>
</evidence>
<dbReference type="SUPFAM" id="SSF46785">
    <property type="entry name" value="Winged helix' DNA-binding domain"/>
    <property type="match status" value="1"/>
</dbReference>
<dbReference type="InterPro" id="IPR036388">
    <property type="entry name" value="WH-like_DNA-bd_sf"/>
</dbReference>
<dbReference type="GO" id="GO:0003677">
    <property type="term" value="F:DNA binding"/>
    <property type="evidence" value="ECO:0007669"/>
    <property type="project" value="UniProtKB-KW"/>
</dbReference>
<dbReference type="Pfam" id="PF03466">
    <property type="entry name" value="LysR_substrate"/>
    <property type="match status" value="1"/>
</dbReference>
<evidence type="ECO:0000259" key="5">
    <source>
        <dbReference type="PROSITE" id="PS50931"/>
    </source>
</evidence>
<feature type="domain" description="HTH lysR-type" evidence="5">
    <location>
        <begin position="11"/>
        <end position="69"/>
    </location>
</feature>
<organism evidence="6 7">
    <name type="scientific">Vasconcelosia minhoensis LEGE 07310</name>
    <dbReference type="NCBI Taxonomy" id="915328"/>
    <lineage>
        <taxon>Bacteria</taxon>
        <taxon>Bacillati</taxon>
        <taxon>Cyanobacteriota</taxon>
        <taxon>Cyanophyceae</taxon>
        <taxon>Nodosilineales</taxon>
        <taxon>Cymatolegaceae</taxon>
        <taxon>Vasconcelosia</taxon>
        <taxon>Vasconcelosia minhoensis</taxon>
    </lineage>
</organism>
<reference evidence="6" key="1">
    <citation type="submission" date="2020-10" db="EMBL/GenBank/DDBJ databases">
        <authorList>
            <person name="Castelo-Branco R."/>
            <person name="Eusebio N."/>
            <person name="Adriana R."/>
            <person name="Vieira A."/>
            <person name="Brugerolle De Fraissinette N."/>
            <person name="Rezende De Castro R."/>
            <person name="Schneider M.P."/>
            <person name="Vasconcelos V."/>
            <person name="Leao P.N."/>
        </authorList>
    </citation>
    <scope>NUCLEOTIDE SEQUENCE</scope>
    <source>
        <strain evidence="6">LEGE 07310</strain>
    </source>
</reference>
<dbReference type="InterPro" id="IPR036390">
    <property type="entry name" value="WH_DNA-bd_sf"/>
</dbReference>
<dbReference type="CDD" id="cd08417">
    <property type="entry name" value="PBP2_Nitroaromatics_like"/>
    <property type="match status" value="1"/>
</dbReference>
<sequence length="304" mass="34744">MTIDYAQLRQLDLNLLVIFDALIDKASVTQAAQTLSMSQSAVSHALKRLRDILGDDILIRTSKRQMEVTPYARQLSIRVRQTLTDIQDTLLIPETFEPATAREDFRIAASDYVEATLGGAMLAQVSQTAHIRIRIVPFDKETVLEQLDDNRIDIAFGPGLPLKRWHLQQALYTEELVCVVRSDCPIESLSMAEYGARSHILASLRNDFHGIVDERLDQARRVAWSTPHFMAIPFFLESSDCVALLPRRMAHRCAQNMGLKLLPPPVELAGFTIPMVWHQRNTTHPRHQWLRRQLIECTQKFRIL</sequence>
<dbReference type="PROSITE" id="PS50931">
    <property type="entry name" value="HTH_LYSR"/>
    <property type="match status" value="1"/>
</dbReference>
<accession>A0A8J7DNU8</accession>
<evidence type="ECO:0000313" key="7">
    <source>
        <dbReference type="Proteomes" id="UP000636505"/>
    </source>
</evidence>
<evidence type="ECO:0000256" key="1">
    <source>
        <dbReference type="ARBA" id="ARBA00009437"/>
    </source>
</evidence>
<dbReference type="Proteomes" id="UP000636505">
    <property type="component" value="Unassembled WGS sequence"/>
</dbReference>
<dbReference type="Pfam" id="PF00126">
    <property type="entry name" value="HTH_1"/>
    <property type="match status" value="1"/>
</dbReference>
<keyword evidence="2" id="KW-0805">Transcription regulation</keyword>
<keyword evidence="7" id="KW-1185">Reference proteome</keyword>
<evidence type="ECO:0000256" key="3">
    <source>
        <dbReference type="ARBA" id="ARBA00023125"/>
    </source>
</evidence>
<name>A0A8J7DNU8_9CYAN</name>
<keyword evidence="4" id="KW-0804">Transcription</keyword>
<dbReference type="RefSeq" id="WP_193908706.1">
    <property type="nucleotide sequence ID" value="NZ_JADEXG010000037.1"/>
</dbReference>
<dbReference type="SUPFAM" id="SSF53850">
    <property type="entry name" value="Periplasmic binding protein-like II"/>
    <property type="match status" value="1"/>
</dbReference>
<comment type="similarity">
    <text evidence="1">Belongs to the LysR transcriptional regulatory family.</text>
</comment>
<dbReference type="PRINTS" id="PR00039">
    <property type="entry name" value="HTHLYSR"/>
</dbReference>
<dbReference type="InterPro" id="IPR037402">
    <property type="entry name" value="YidZ_PBP2"/>
</dbReference>
<evidence type="ECO:0000256" key="2">
    <source>
        <dbReference type="ARBA" id="ARBA00023015"/>
    </source>
</evidence>
<dbReference type="Gene3D" id="1.10.10.10">
    <property type="entry name" value="Winged helix-like DNA-binding domain superfamily/Winged helix DNA-binding domain"/>
    <property type="match status" value="1"/>
</dbReference>
<dbReference type="InterPro" id="IPR000847">
    <property type="entry name" value="LysR_HTH_N"/>
</dbReference>
<dbReference type="EMBL" id="JADEXG010000037">
    <property type="protein sequence ID" value="MBE9078650.1"/>
    <property type="molecule type" value="Genomic_DNA"/>
</dbReference>
<evidence type="ECO:0000256" key="4">
    <source>
        <dbReference type="ARBA" id="ARBA00023163"/>
    </source>
</evidence>
<gene>
    <name evidence="6" type="ORF">IQ241_15335</name>
</gene>
<protein>
    <submittedName>
        <fullName evidence="6">LysR family transcriptional regulator</fullName>
    </submittedName>
</protein>
<proteinExistence type="inferred from homology"/>
<dbReference type="InterPro" id="IPR005119">
    <property type="entry name" value="LysR_subst-bd"/>
</dbReference>
<keyword evidence="3" id="KW-0238">DNA-binding</keyword>
<dbReference type="PANTHER" id="PTHR30118">
    <property type="entry name" value="HTH-TYPE TRANSCRIPTIONAL REGULATOR LEUO-RELATED"/>
    <property type="match status" value="1"/>
</dbReference>
<dbReference type="Gene3D" id="3.40.190.10">
    <property type="entry name" value="Periplasmic binding protein-like II"/>
    <property type="match status" value="2"/>
</dbReference>
<dbReference type="InterPro" id="IPR050389">
    <property type="entry name" value="LysR-type_TF"/>
</dbReference>
<comment type="caution">
    <text evidence="6">The sequence shown here is derived from an EMBL/GenBank/DDBJ whole genome shotgun (WGS) entry which is preliminary data.</text>
</comment>
<dbReference type="GO" id="GO:0003700">
    <property type="term" value="F:DNA-binding transcription factor activity"/>
    <property type="evidence" value="ECO:0007669"/>
    <property type="project" value="InterPro"/>
</dbReference>